<dbReference type="EMBL" id="MLAK01000662">
    <property type="protein sequence ID" value="OHT08592.1"/>
    <property type="molecule type" value="Genomic_DNA"/>
</dbReference>
<evidence type="ECO:0000313" key="3">
    <source>
        <dbReference type="Proteomes" id="UP000179807"/>
    </source>
</evidence>
<feature type="compositionally biased region" description="Polar residues" evidence="1">
    <location>
        <begin position="215"/>
        <end position="224"/>
    </location>
</feature>
<dbReference type="GeneID" id="94837457"/>
<evidence type="ECO:0000313" key="2">
    <source>
        <dbReference type="EMBL" id="OHT08592.1"/>
    </source>
</evidence>
<gene>
    <name evidence="2" type="ORF">TRFO_22770</name>
</gene>
<feature type="region of interest" description="Disordered" evidence="1">
    <location>
        <begin position="137"/>
        <end position="224"/>
    </location>
</feature>
<organism evidence="2 3">
    <name type="scientific">Tritrichomonas foetus</name>
    <dbReference type="NCBI Taxonomy" id="1144522"/>
    <lineage>
        <taxon>Eukaryota</taxon>
        <taxon>Metamonada</taxon>
        <taxon>Parabasalia</taxon>
        <taxon>Tritrichomonadida</taxon>
        <taxon>Tritrichomonadidae</taxon>
        <taxon>Tritrichomonas</taxon>
    </lineage>
</organism>
<feature type="compositionally biased region" description="Polar residues" evidence="1">
    <location>
        <begin position="140"/>
        <end position="155"/>
    </location>
</feature>
<feature type="region of interest" description="Disordered" evidence="1">
    <location>
        <begin position="1"/>
        <end position="43"/>
    </location>
</feature>
<reference evidence="2" key="1">
    <citation type="submission" date="2016-10" db="EMBL/GenBank/DDBJ databases">
        <authorList>
            <person name="Benchimol M."/>
            <person name="Almeida L.G."/>
            <person name="Vasconcelos A.T."/>
            <person name="Perreira-Neves A."/>
            <person name="Rosa I.A."/>
            <person name="Tasca T."/>
            <person name="Bogo M.R."/>
            <person name="de Souza W."/>
        </authorList>
    </citation>
    <scope>NUCLEOTIDE SEQUENCE [LARGE SCALE GENOMIC DNA]</scope>
    <source>
        <strain evidence="2">K</strain>
    </source>
</reference>
<evidence type="ECO:0000256" key="1">
    <source>
        <dbReference type="SAM" id="MobiDB-lite"/>
    </source>
</evidence>
<sequence length="224" mass="24686">MSEHGMPVYSVSTPQLNADDCDDSSEVQESILAPNDPNLNPLVQNPQRRFYKTERNSSVPNFEQCTVVPRSPSINVQIDINELADRDGEVVFSQDILRVDSSDYGSSCHGATDATSNASSNQNLDINSEENQLKPYKSLSADNSPVNSPSKNDGSPSKRMPKVPSVFKGGSSPNNKQSPSKPGETENNADVTKRRKSQIPTHLYETSLHRPPPKISTNYLNRRK</sequence>
<feature type="compositionally biased region" description="Low complexity" evidence="1">
    <location>
        <begin position="169"/>
        <end position="182"/>
    </location>
</feature>
<proteinExistence type="predicted"/>
<dbReference type="VEuPathDB" id="TrichDB:TRFO_22770"/>
<protein>
    <submittedName>
        <fullName evidence="2">Uncharacterized protein</fullName>
    </submittedName>
</protein>
<feature type="region of interest" description="Disordered" evidence="1">
    <location>
        <begin position="104"/>
        <end position="123"/>
    </location>
</feature>
<feature type="compositionally biased region" description="Polar residues" evidence="1">
    <location>
        <begin position="113"/>
        <end position="123"/>
    </location>
</feature>
<accession>A0A1J4KCD2</accession>
<keyword evidence="3" id="KW-1185">Reference proteome</keyword>
<dbReference type="RefSeq" id="XP_068361728.1">
    <property type="nucleotide sequence ID" value="XM_068502753.1"/>
</dbReference>
<comment type="caution">
    <text evidence="2">The sequence shown here is derived from an EMBL/GenBank/DDBJ whole genome shotgun (WGS) entry which is preliminary data.</text>
</comment>
<dbReference type="Proteomes" id="UP000179807">
    <property type="component" value="Unassembled WGS sequence"/>
</dbReference>
<name>A0A1J4KCD2_9EUKA</name>
<dbReference type="AlphaFoldDB" id="A0A1J4KCD2"/>